<dbReference type="GO" id="GO:0016020">
    <property type="term" value="C:membrane"/>
    <property type="evidence" value="ECO:0007669"/>
    <property type="project" value="TreeGrafter"/>
</dbReference>
<keyword evidence="1" id="KW-0472">Membrane</keyword>
<organism evidence="3 4">
    <name type="scientific">Mucilaginibacter aquatilis</name>
    <dbReference type="NCBI Taxonomy" id="1517760"/>
    <lineage>
        <taxon>Bacteria</taxon>
        <taxon>Pseudomonadati</taxon>
        <taxon>Bacteroidota</taxon>
        <taxon>Sphingobacteriia</taxon>
        <taxon>Sphingobacteriales</taxon>
        <taxon>Sphingobacteriaceae</taxon>
        <taxon>Mucilaginibacter</taxon>
    </lineage>
</organism>
<dbReference type="InterPro" id="IPR050879">
    <property type="entry name" value="Acyltransferase_3"/>
</dbReference>
<dbReference type="OrthoDB" id="290051at2"/>
<dbReference type="Proteomes" id="UP000434850">
    <property type="component" value="Unassembled WGS sequence"/>
</dbReference>
<feature type="transmembrane region" description="Helical" evidence="1">
    <location>
        <begin position="64"/>
        <end position="87"/>
    </location>
</feature>
<feature type="transmembrane region" description="Helical" evidence="1">
    <location>
        <begin position="307"/>
        <end position="324"/>
    </location>
</feature>
<accession>A0A6I4IAW0</accession>
<feature type="transmembrane region" description="Helical" evidence="1">
    <location>
        <begin position="275"/>
        <end position="295"/>
    </location>
</feature>
<dbReference type="GO" id="GO:0000271">
    <property type="term" value="P:polysaccharide biosynthetic process"/>
    <property type="evidence" value="ECO:0007669"/>
    <property type="project" value="TreeGrafter"/>
</dbReference>
<name>A0A6I4IAW0_9SPHI</name>
<evidence type="ECO:0000259" key="2">
    <source>
        <dbReference type="Pfam" id="PF01757"/>
    </source>
</evidence>
<dbReference type="RefSeq" id="WP_157542412.1">
    <property type="nucleotide sequence ID" value="NZ_WQLA01000005.1"/>
</dbReference>
<comment type="caution">
    <text evidence="3">The sequence shown here is derived from an EMBL/GenBank/DDBJ whole genome shotgun (WGS) entry which is preliminary data.</text>
</comment>
<feature type="transmembrane region" description="Helical" evidence="1">
    <location>
        <begin position="216"/>
        <end position="239"/>
    </location>
</feature>
<protein>
    <submittedName>
        <fullName evidence="3">Acyltransferase family protein</fullName>
    </submittedName>
</protein>
<dbReference type="PANTHER" id="PTHR23028">
    <property type="entry name" value="ACETYLTRANSFERASE"/>
    <property type="match status" value="1"/>
</dbReference>
<feature type="domain" description="Acyltransferase 3" evidence="2">
    <location>
        <begin position="36"/>
        <end position="353"/>
    </location>
</feature>
<dbReference type="Pfam" id="PF01757">
    <property type="entry name" value="Acyl_transf_3"/>
    <property type="match status" value="1"/>
</dbReference>
<dbReference type="InterPro" id="IPR002656">
    <property type="entry name" value="Acyl_transf_3_dom"/>
</dbReference>
<evidence type="ECO:0000313" key="3">
    <source>
        <dbReference type="EMBL" id="MVN92087.1"/>
    </source>
</evidence>
<keyword evidence="1" id="KW-0812">Transmembrane</keyword>
<dbReference type="AlphaFoldDB" id="A0A6I4IAW0"/>
<dbReference type="EMBL" id="WQLA01000005">
    <property type="protein sequence ID" value="MVN92087.1"/>
    <property type="molecule type" value="Genomic_DNA"/>
</dbReference>
<evidence type="ECO:0000313" key="4">
    <source>
        <dbReference type="Proteomes" id="UP000434850"/>
    </source>
</evidence>
<sequence length="373" mass="43134">MTSTEVNHDLNTTTEKPPFFAEVNELPPFLKQKYVPSLDGFRAFSIILVLIAHISYNYNNDTLAKYGTFGVNVFFVISGFLITSLLIKEKVTYKSVSLRNFYIRRFLRILPVAYLFLAVLFALNFIFKLNLSAASFLRPLFFVENFGDHSSYTLAGHFWSLSVEEQFYLIFPFLIARSLKNYIITAIALIPGILVITYVYFHLHTNLLIVDFILNVIYHLLGNGISIILVGSLAAIFLCKYEHLFILKSKYIALFQILLMALSFFFFNHRLFMNINSTISALFIALSIIYTIVNKEGFIFQILNNKYVRYLGTLSYSIYIWQELFTFKQPWANLPYGNSVILNLILLAVTAVASYHLYEKYFLKLKARFSTVK</sequence>
<gene>
    <name evidence="3" type="ORF">GO816_13205</name>
</gene>
<feature type="transmembrane region" description="Helical" evidence="1">
    <location>
        <begin position="107"/>
        <end position="127"/>
    </location>
</feature>
<dbReference type="GO" id="GO:0016747">
    <property type="term" value="F:acyltransferase activity, transferring groups other than amino-acyl groups"/>
    <property type="evidence" value="ECO:0007669"/>
    <property type="project" value="InterPro"/>
</dbReference>
<keyword evidence="4" id="KW-1185">Reference proteome</keyword>
<keyword evidence="3" id="KW-0808">Transferase</keyword>
<evidence type="ECO:0000256" key="1">
    <source>
        <dbReference type="SAM" id="Phobius"/>
    </source>
</evidence>
<feature type="transmembrane region" description="Helical" evidence="1">
    <location>
        <begin position="156"/>
        <end position="175"/>
    </location>
</feature>
<dbReference type="PANTHER" id="PTHR23028:SF53">
    <property type="entry name" value="ACYL_TRANSF_3 DOMAIN-CONTAINING PROTEIN"/>
    <property type="match status" value="1"/>
</dbReference>
<keyword evidence="3" id="KW-0012">Acyltransferase</keyword>
<proteinExistence type="predicted"/>
<reference evidence="3 4" key="1">
    <citation type="submission" date="2019-12" db="EMBL/GenBank/DDBJ databases">
        <title>Mucilaginibacter sp. HME9299 genome sequencing and assembly.</title>
        <authorList>
            <person name="Kang H."/>
            <person name="Kim H."/>
            <person name="Joh K."/>
        </authorList>
    </citation>
    <scope>NUCLEOTIDE SEQUENCE [LARGE SCALE GENOMIC DNA]</scope>
    <source>
        <strain evidence="3 4">HME9299</strain>
    </source>
</reference>
<keyword evidence="1" id="KW-1133">Transmembrane helix</keyword>
<feature type="transmembrane region" description="Helical" evidence="1">
    <location>
        <begin position="40"/>
        <end position="58"/>
    </location>
</feature>
<feature type="transmembrane region" description="Helical" evidence="1">
    <location>
        <begin position="182"/>
        <end position="201"/>
    </location>
</feature>
<feature type="transmembrane region" description="Helical" evidence="1">
    <location>
        <begin position="336"/>
        <end position="358"/>
    </location>
</feature>
<feature type="transmembrane region" description="Helical" evidence="1">
    <location>
        <begin position="251"/>
        <end position="269"/>
    </location>
</feature>